<dbReference type="UniPathway" id="UPA00958"/>
<feature type="active site" description="Proton acceptor" evidence="7">
    <location>
        <position position="48"/>
    </location>
</feature>
<organism evidence="10 11">
    <name type="scientific">Siphonobacter curvatus</name>
    <dbReference type="NCBI Taxonomy" id="2094562"/>
    <lineage>
        <taxon>Bacteria</taxon>
        <taxon>Pseudomonadati</taxon>
        <taxon>Bacteroidota</taxon>
        <taxon>Cytophagia</taxon>
        <taxon>Cytophagales</taxon>
        <taxon>Cytophagaceae</taxon>
        <taxon>Siphonobacter</taxon>
    </lineage>
</organism>
<dbReference type="Proteomes" id="UP000239590">
    <property type="component" value="Unassembled WGS sequence"/>
</dbReference>
<dbReference type="RefSeq" id="WP_104713898.1">
    <property type="nucleotide sequence ID" value="NZ_PTRA01000001.1"/>
</dbReference>
<evidence type="ECO:0000256" key="7">
    <source>
        <dbReference type="PIRSR" id="PIRSR639901-1"/>
    </source>
</evidence>
<keyword evidence="11" id="KW-1185">Reference proteome</keyword>
<reference evidence="11" key="1">
    <citation type="submission" date="2018-02" db="EMBL/GenBank/DDBJ databases">
        <title>Genome sequencing of Solimonas sp. HR-BB.</title>
        <authorList>
            <person name="Lee Y."/>
            <person name="Jeon C.O."/>
        </authorList>
    </citation>
    <scope>NUCLEOTIDE SEQUENCE [LARGE SCALE GENOMIC DNA]</scope>
    <source>
        <strain evidence="11">HR-U</strain>
    </source>
</reference>
<evidence type="ECO:0000256" key="3">
    <source>
        <dbReference type="ARBA" id="ARBA00019077"/>
    </source>
</evidence>
<keyword evidence="8" id="KW-0448">Lipopolysaccharide biosynthesis</keyword>
<evidence type="ECO:0000256" key="8">
    <source>
        <dbReference type="RuleBase" id="RU365103"/>
    </source>
</evidence>
<evidence type="ECO:0000256" key="4">
    <source>
        <dbReference type="ARBA" id="ARBA00022679"/>
    </source>
</evidence>
<dbReference type="Gene3D" id="3.40.50.2000">
    <property type="entry name" value="Glycogen Phosphorylase B"/>
    <property type="match status" value="1"/>
</dbReference>
<keyword evidence="8" id="KW-1003">Cell membrane</keyword>
<comment type="catalytic activity">
    <reaction evidence="6 8">
        <text>lipid IVA (E. coli) + CMP-3-deoxy-beta-D-manno-octulosonate = alpha-Kdo-(2-&gt;6)-lipid IVA (E. coli) + CMP + H(+)</text>
        <dbReference type="Rhea" id="RHEA:28066"/>
        <dbReference type="ChEBI" id="CHEBI:15378"/>
        <dbReference type="ChEBI" id="CHEBI:58603"/>
        <dbReference type="ChEBI" id="CHEBI:60364"/>
        <dbReference type="ChEBI" id="CHEBI:60377"/>
        <dbReference type="ChEBI" id="CHEBI:85987"/>
        <dbReference type="EC" id="2.4.99.12"/>
    </reaction>
</comment>
<keyword evidence="4 8" id="KW-0808">Transferase</keyword>
<dbReference type="EMBL" id="PTRA01000001">
    <property type="protein sequence ID" value="PQA61007.1"/>
    <property type="molecule type" value="Genomic_DNA"/>
</dbReference>
<accession>A0A2S7ITF8</accession>
<keyword evidence="8" id="KW-0472">Membrane</keyword>
<dbReference type="PANTHER" id="PTHR42755">
    <property type="entry name" value="3-DEOXY-MANNO-OCTULOSONATE CYTIDYLYLTRANSFERASE"/>
    <property type="match status" value="1"/>
</dbReference>
<evidence type="ECO:0000256" key="2">
    <source>
        <dbReference type="ARBA" id="ARBA00012621"/>
    </source>
</evidence>
<dbReference type="PANTHER" id="PTHR42755:SF1">
    <property type="entry name" value="3-DEOXY-D-MANNO-OCTULOSONIC ACID TRANSFERASE, MITOCHONDRIAL-RELATED"/>
    <property type="match status" value="1"/>
</dbReference>
<dbReference type="OrthoDB" id="9789797at2"/>
<dbReference type="GO" id="GO:0005886">
    <property type="term" value="C:plasma membrane"/>
    <property type="evidence" value="ECO:0007669"/>
    <property type="project" value="UniProtKB-SubCell"/>
</dbReference>
<evidence type="ECO:0000256" key="6">
    <source>
        <dbReference type="ARBA" id="ARBA00049183"/>
    </source>
</evidence>
<dbReference type="EC" id="2.4.99.12" evidence="2 8"/>
<comment type="similarity">
    <text evidence="8">Belongs to the glycosyltransferase group 1 family.</text>
</comment>
<dbReference type="GO" id="GO:0009245">
    <property type="term" value="P:lipid A biosynthetic process"/>
    <property type="evidence" value="ECO:0007669"/>
    <property type="project" value="TreeGrafter"/>
</dbReference>
<feature type="domain" description="3-deoxy-D-manno-octulosonic-acid transferase N-terminal" evidence="9">
    <location>
        <begin position="28"/>
        <end position="194"/>
    </location>
</feature>
<dbReference type="GO" id="GO:0009244">
    <property type="term" value="P:lipopolysaccharide core region biosynthetic process"/>
    <property type="evidence" value="ECO:0007669"/>
    <property type="project" value="UniProtKB-UniRule"/>
</dbReference>
<evidence type="ECO:0000256" key="1">
    <source>
        <dbReference type="ARBA" id="ARBA00004713"/>
    </source>
</evidence>
<evidence type="ECO:0000313" key="10">
    <source>
        <dbReference type="EMBL" id="PQA61007.1"/>
    </source>
</evidence>
<comment type="function">
    <text evidence="8">Involved in lipopolysaccharide (LPS) biosynthesis. Catalyzes the transfer of 3-deoxy-D-manno-octulosonate (Kdo) residue(s) from CMP-Kdo to lipid IV(A), the tetraacyldisaccharide-1,4'-bisphosphate precursor of lipid A.</text>
</comment>
<gene>
    <name evidence="10" type="ORF">C5O19_05170</name>
</gene>
<evidence type="ECO:0000313" key="11">
    <source>
        <dbReference type="Proteomes" id="UP000239590"/>
    </source>
</evidence>
<dbReference type="Pfam" id="PF04413">
    <property type="entry name" value="Glycos_transf_N"/>
    <property type="match status" value="1"/>
</dbReference>
<dbReference type="AlphaFoldDB" id="A0A2S7ITF8"/>
<evidence type="ECO:0000256" key="5">
    <source>
        <dbReference type="ARBA" id="ARBA00031445"/>
    </source>
</evidence>
<protein>
    <recommendedName>
        <fullName evidence="3 8">3-deoxy-D-manno-octulosonic acid transferase</fullName>
        <shortName evidence="8">Kdo transferase</shortName>
        <ecNumber evidence="2 8">2.4.99.12</ecNumber>
    </recommendedName>
    <alternativeName>
        <fullName evidence="5 8">Lipid IV(A) 3-deoxy-D-manno-octulosonic acid transferase</fullName>
    </alternativeName>
</protein>
<sequence>MQLGFRLAAFFHPKARLWVEGRQRLWTQLKNYQAAPNTAWFHCASVGEFEQARPVLEAFRKENPDWKIVLTFFSPSGYELRKNYEQADWVGYLPLDTPAQARRFVETIQPEMAFWVKYEFWYYHLTELKKRNIPVVIFSAIFRPEQTFFKSYGGFYREILHCFSHLFVQNQESVELLNRIGLTNVSRAGDTRFDRVIEIAQQAKRFPIVEQFCGANRVFMGGSIWPEDWNVIRTYIQTRGTATKLKWILAPHEIDVQQIERWATEVPLRSIRYSQATEESIASADILWVDNVGMLAGLYRYGQFAFIGGAYKDGLHNIVEAAVWGMPVFFGNKKYRKFQEAHDLLALGSAHAVADGTEFSQVLDGLLQSPETYQREAETSRNYVYTNQGATQQIMDWVRNRR</sequence>
<proteinExistence type="inferred from homology"/>
<dbReference type="InterPro" id="IPR007507">
    <property type="entry name" value="Glycos_transf_N"/>
</dbReference>
<comment type="subcellular location">
    <subcellularLocation>
        <location evidence="8">Cell membrane</location>
    </subcellularLocation>
</comment>
<dbReference type="Gene3D" id="3.40.50.11720">
    <property type="entry name" value="3-Deoxy-D-manno-octulosonic-acid transferase, N-terminal domain"/>
    <property type="match status" value="1"/>
</dbReference>
<evidence type="ECO:0000259" key="9">
    <source>
        <dbReference type="Pfam" id="PF04413"/>
    </source>
</evidence>
<comment type="caution">
    <text evidence="10">The sequence shown here is derived from an EMBL/GenBank/DDBJ whole genome shotgun (WGS) entry which is preliminary data.</text>
</comment>
<comment type="pathway">
    <text evidence="1 8">Bacterial outer membrane biogenesis; LPS core biosynthesis.</text>
</comment>
<dbReference type="SUPFAM" id="SSF53756">
    <property type="entry name" value="UDP-Glycosyltransferase/glycogen phosphorylase"/>
    <property type="match status" value="1"/>
</dbReference>
<name>A0A2S7ITF8_9BACT</name>
<dbReference type="InterPro" id="IPR039901">
    <property type="entry name" value="Kdotransferase"/>
</dbReference>
<dbReference type="InterPro" id="IPR038107">
    <property type="entry name" value="Glycos_transf_N_sf"/>
</dbReference>
<dbReference type="GO" id="GO:0043842">
    <property type="term" value="F:Kdo transferase activity"/>
    <property type="evidence" value="ECO:0007669"/>
    <property type="project" value="UniProtKB-EC"/>
</dbReference>